<gene>
    <name evidence="1" type="ORF">SAMN05421733_103242</name>
</gene>
<proteinExistence type="predicted"/>
<dbReference type="STRING" id="1219383.SAMN05421733_103242"/>
<dbReference type="Proteomes" id="UP000242501">
    <property type="component" value="Unassembled WGS sequence"/>
</dbReference>
<sequence>MDIKLEDIFETFELGDSRSLFECDFYDTHYRYFDEIDDDYLSAVNLSAKELILSYDMGYPDFYIKIGVEAAESRRRPHENINTWMDVSYEYLYYFGDSCSYLDSKGFKFFLSAAIYIFLTMPEKNNSFMDSFIYRFELQWERDNHIFNTTQKKFIRSFFIEHYKKDLSCVI</sequence>
<evidence type="ECO:0000313" key="1">
    <source>
        <dbReference type="EMBL" id="SDB88746.1"/>
    </source>
</evidence>
<accession>A0A1G6H5N9</accession>
<dbReference type="EMBL" id="FMYL01000003">
    <property type="protein sequence ID" value="SDB88746.1"/>
    <property type="molecule type" value="Genomic_DNA"/>
</dbReference>
<reference evidence="2" key="1">
    <citation type="submission" date="2016-09" db="EMBL/GenBank/DDBJ databases">
        <authorList>
            <person name="Varghese N."/>
            <person name="Submissions S."/>
        </authorList>
    </citation>
    <scope>NUCLEOTIDE SEQUENCE [LARGE SCALE GENOMIC DNA]</scope>
    <source>
        <strain evidence="2">ANC 4422</strain>
    </source>
</reference>
<keyword evidence="2" id="KW-1185">Reference proteome</keyword>
<name>A0A1G6H5N9_9GAMM</name>
<protein>
    <submittedName>
        <fullName evidence="1">Uncharacterized protein</fullName>
    </submittedName>
</protein>
<dbReference type="AlphaFoldDB" id="A0A1G6H5N9"/>
<evidence type="ECO:0000313" key="2">
    <source>
        <dbReference type="Proteomes" id="UP000242501"/>
    </source>
</evidence>
<organism evidence="1 2">
    <name type="scientific">Acinetobacter boissieri</name>
    <dbReference type="NCBI Taxonomy" id="1219383"/>
    <lineage>
        <taxon>Bacteria</taxon>
        <taxon>Pseudomonadati</taxon>
        <taxon>Pseudomonadota</taxon>
        <taxon>Gammaproteobacteria</taxon>
        <taxon>Moraxellales</taxon>
        <taxon>Moraxellaceae</taxon>
        <taxon>Acinetobacter</taxon>
    </lineage>
</organism>